<dbReference type="Pfam" id="PF23276">
    <property type="entry name" value="TPR_24"/>
    <property type="match status" value="1"/>
</dbReference>
<dbReference type="PANTHER" id="PTHR47939:SF5">
    <property type="entry name" value="PENTACOTRIPEPTIDE-REPEAT REGION OF PRORP DOMAIN-CONTAINING PROTEIN"/>
    <property type="match status" value="1"/>
</dbReference>
<dbReference type="InterPro" id="IPR011990">
    <property type="entry name" value="TPR-like_helical_dom_sf"/>
</dbReference>
<evidence type="ECO:0000256" key="2">
    <source>
        <dbReference type="PROSITE-ProRule" id="PRU00708"/>
    </source>
</evidence>
<dbReference type="Pfam" id="PF13041">
    <property type="entry name" value="PPR_2"/>
    <property type="match status" value="1"/>
</dbReference>
<dbReference type="InterPro" id="IPR002885">
    <property type="entry name" value="PPR_rpt"/>
</dbReference>
<feature type="repeat" description="PPR" evidence="2">
    <location>
        <begin position="38"/>
        <end position="72"/>
    </location>
</feature>
<dbReference type="PANTHER" id="PTHR47939">
    <property type="entry name" value="MEMBRANE-ASSOCIATED SALT-INDUCIBLE PROTEIN-LIKE"/>
    <property type="match status" value="1"/>
</dbReference>
<feature type="repeat" description="PPR" evidence="2">
    <location>
        <begin position="245"/>
        <end position="279"/>
    </location>
</feature>
<keyword evidence="5" id="KW-1185">Reference proteome</keyword>
<gene>
    <name evidence="4" type="ORF">SNAT2548_LOCUS26179</name>
</gene>
<dbReference type="EMBL" id="CAJNDS010002421">
    <property type="protein sequence ID" value="CAE7467952.1"/>
    <property type="molecule type" value="Genomic_DNA"/>
</dbReference>
<dbReference type="InterPro" id="IPR057027">
    <property type="entry name" value="TPR_mt"/>
</dbReference>
<dbReference type="Proteomes" id="UP000604046">
    <property type="component" value="Unassembled WGS sequence"/>
</dbReference>
<protein>
    <recommendedName>
        <fullName evidence="3">Pentatricopeptide repeat-containing protein-mitochondrial domain-containing protein</fullName>
    </recommendedName>
</protein>
<dbReference type="OrthoDB" id="448794at2759"/>
<evidence type="ECO:0000256" key="1">
    <source>
        <dbReference type="ARBA" id="ARBA00022737"/>
    </source>
</evidence>
<evidence type="ECO:0000259" key="3">
    <source>
        <dbReference type="Pfam" id="PF23276"/>
    </source>
</evidence>
<dbReference type="Gene3D" id="1.25.40.10">
    <property type="entry name" value="Tetratricopeptide repeat domain"/>
    <property type="match status" value="4"/>
</dbReference>
<dbReference type="AlphaFoldDB" id="A0A812S7M5"/>
<evidence type="ECO:0000313" key="5">
    <source>
        <dbReference type="Proteomes" id="UP000604046"/>
    </source>
</evidence>
<feature type="repeat" description="PPR" evidence="2">
    <location>
        <begin position="175"/>
        <end position="209"/>
    </location>
</feature>
<organism evidence="4 5">
    <name type="scientific">Symbiodinium natans</name>
    <dbReference type="NCBI Taxonomy" id="878477"/>
    <lineage>
        <taxon>Eukaryota</taxon>
        <taxon>Sar</taxon>
        <taxon>Alveolata</taxon>
        <taxon>Dinophyceae</taxon>
        <taxon>Suessiales</taxon>
        <taxon>Symbiodiniaceae</taxon>
        <taxon>Symbiodinium</taxon>
    </lineage>
</organism>
<dbReference type="PROSITE" id="PS51375">
    <property type="entry name" value="PPR"/>
    <property type="match status" value="6"/>
</dbReference>
<dbReference type="Pfam" id="PF01535">
    <property type="entry name" value="PPR"/>
    <property type="match status" value="2"/>
</dbReference>
<name>A0A812S7M5_9DINO</name>
<feature type="repeat" description="PPR" evidence="2">
    <location>
        <begin position="140"/>
        <end position="174"/>
    </location>
</feature>
<reference evidence="4" key="1">
    <citation type="submission" date="2021-02" db="EMBL/GenBank/DDBJ databases">
        <authorList>
            <person name="Dougan E. K."/>
            <person name="Rhodes N."/>
            <person name="Thang M."/>
            <person name="Chan C."/>
        </authorList>
    </citation>
    <scope>NUCLEOTIDE SEQUENCE</scope>
</reference>
<accession>A0A812S7M5</accession>
<feature type="repeat" description="PPR" evidence="2">
    <location>
        <begin position="380"/>
        <end position="414"/>
    </location>
</feature>
<proteinExistence type="predicted"/>
<evidence type="ECO:0000313" key="4">
    <source>
        <dbReference type="EMBL" id="CAE7467952.1"/>
    </source>
</evidence>
<keyword evidence="1" id="KW-0677">Repeat</keyword>
<dbReference type="Pfam" id="PF13812">
    <property type="entry name" value="PPR_3"/>
    <property type="match status" value="1"/>
</dbReference>
<dbReference type="NCBIfam" id="TIGR00756">
    <property type="entry name" value="PPR"/>
    <property type="match status" value="4"/>
</dbReference>
<dbReference type="InterPro" id="IPR050667">
    <property type="entry name" value="PPR-containing_protein"/>
</dbReference>
<comment type="caution">
    <text evidence="4">The sequence shown here is derived from an EMBL/GenBank/DDBJ whole genome shotgun (WGS) entry which is preliminary data.</text>
</comment>
<feature type="repeat" description="PPR" evidence="2">
    <location>
        <begin position="105"/>
        <end position="139"/>
    </location>
</feature>
<sequence>MIWSTAFEKLNAAACKGNVAEASAIFEHFWAGPLQPRATMVCNTVLKAYANAGDFPGAHRWVEEMQQQRVRLNTKTFGKLIESAAKAGQAELAQRWLSQYTDSADLVHSNTVLHAFARAAACEKAEAFLEQLPEKSIQPSAISYNTVIACYADRGIMDRAEECLQTMKRCGVPPTVSSYNSLIQGFARAQLVAGAVRTLAQLVEDGLAADGVTVQALVSAFTRSGDCASALHWLRVFEECGLSLGINEYNVLMNGLAKEGRLAEARQLLQSLRSRELRPDVVSLTAVAEAYNRNGDTEGAVEYLETMKAEVEVDRVFFKTVMNSCASRGDVASTRRWIQAMQQHGFNADVASSNMVLKAFARSSDLEGALSYLHSMEVRNDVSFNTAADACAKLGRLDLVVQVMDHMRSTQVLPDLITYTVALTACGNAWPVMWQEALGIFRTMQCQKLELAVVEHLAELLGLEEELHSDLRSLADKEADACTILLLLADQALASPNYAAVGKGGHNPTSRLAYRERRDVVFVHPVSAQRQAVSRLALAEDARALARGEPPLPVLAAALGREIGAAPEVSRQMVEGRLREWAFEQSAPQLQHLNQDQLAGWSELGLLEHQRPSAEGSLSFLTREEDDLELAWATKIGGPSHGFDHEGRCLLPLLCNARHRVLLVEDRQLWPHNAVGRCHLRLLHRLGPPRQPVLHLEPLMSEFRVASVPLLEFQMAVLQHAMLKAESLAVPLLLGESFDPSDPAWLPEATRHQLAVCDRSSLLPQASTRRATR</sequence>
<feature type="domain" description="Pentatricopeptide repeat-containing protein-mitochondrial" evidence="3">
    <location>
        <begin position="223"/>
        <end position="332"/>
    </location>
</feature>